<evidence type="ECO:0000313" key="7">
    <source>
        <dbReference type="EMBL" id="QAB02872.1"/>
    </source>
</evidence>
<dbReference type="PANTHER" id="PTHR11950">
    <property type="entry name" value="RUNT RELATED"/>
    <property type="match status" value="1"/>
</dbReference>
<evidence type="ECO:0000256" key="1">
    <source>
        <dbReference type="ARBA" id="ARBA00004123"/>
    </source>
</evidence>
<dbReference type="GO" id="GO:0005634">
    <property type="term" value="C:nucleus"/>
    <property type="evidence" value="ECO:0007669"/>
    <property type="project" value="UniProtKB-SubCell"/>
</dbReference>
<evidence type="ECO:0000256" key="2">
    <source>
        <dbReference type="ARBA" id="ARBA00023015"/>
    </source>
</evidence>
<dbReference type="PANTHER" id="PTHR11950:SF31">
    <property type="entry name" value="SEGMENTATION PROTEIN RUNT"/>
    <property type="match status" value="1"/>
</dbReference>
<dbReference type="GO" id="GO:0005524">
    <property type="term" value="F:ATP binding"/>
    <property type="evidence" value="ECO:0007669"/>
    <property type="project" value="InterPro"/>
</dbReference>
<proteinExistence type="evidence at transcript level"/>
<reference evidence="7" key="1">
    <citation type="submission" date="2017-12" db="EMBL/GenBank/DDBJ databases">
        <title>Genome-wide dissection of sex determination genes in a highly invasive whitefly, Bemisia tabaci Q.</title>
        <authorList>
            <person name="Liu Y."/>
        </authorList>
    </citation>
    <scope>NUCLEOTIDE SEQUENCE</scope>
</reference>
<evidence type="ECO:0000256" key="3">
    <source>
        <dbReference type="ARBA" id="ARBA00023163"/>
    </source>
</evidence>
<feature type="domain" description="Runt" evidence="6">
    <location>
        <begin position="20"/>
        <end position="148"/>
    </location>
</feature>
<dbReference type="InterPro" id="IPR012346">
    <property type="entry name" value="p53/RUNT-type_TF_DNA-bd_sf"/>
</dbReference>
<protein>
    <submittedName>
        <fullName evidence="7">Runt</fullName>
    </submittedName>
</protein>
<keyword evidence="2" id="KW-0805">Transcription regulation</keyword>
<dbReference type="SUPFAM" id="SSF49417">
    <property type="entry name" value="p53-like transcription factors"/>
    <property type="match status" value="1"/>
</dbReference>
<dbReference type="PROSITE" id="PS51062">
    <property type="entry name" value="RUNT"/>
    <property type="match status" value="1"/>
</dbReference>
<evidence type="ECO:0000256" key="4">
    <source>
        <dbReference type="ARBA" id="ARBA00023242"/>
    </source>
</evidence>
<dbReference type="EMBL" id="MG708332">
    <property type="protein sequence ID" value="QAB02872.1"/>
    <property type="molecule type" value="mRNA"/>
</dbReference>
<name>A0A451FV22_BEMTA</name>
<feature type="region of interest" description="Disordered" evidence="5">
    <location>
        <begin position="275"/>
        <end position="386"/>
    </location>
</feature>
<accession>A0A451FV22</accession>
<comment type="subcellular location">
    <subcellularLocation>
        <location evidence="1">Nucleus</location>
    </subcellularLocation>
</comment>
<evidence type="ECO:0000259" key="6">
    <source>
        <dbReference type="PROSITE" id="PS51062"/>
    </source>
</evidence>
<dbReference type="PRINTS" id="PR00967">
    <property type="entry name" value="ONCOGENEAML1"/>
</dbReference>
<dbReference type="InterPro" id="IPR000040">
    <property type="entry name" value="AML1_Runt"/>
</dbReference>
<keyword evidence="4" id="KW-0539">Nucleus</keyword>
<dbReference type="InterPro" id="IPR008967">
    <property type="entry name" value="p53-like_TF_DNA-bd_sf"/>
</dbReference>
<dbReference type="GO" id="GO:0000981">
    <property type="term" value="F:DNA-binding transcription factor activity, RNA polymerase II-specific"/>
    <property type="evidence" value="ECO:0007669"/>
    <property type="project" value="TreeGrafter"/>
</dbReference>
<organism evidence="7">
    <name type="scientific">Bemisia tabaci</name>
    <name type="common">Sweetpotato whitefly</name>
    <name type="synonym">Aleurodes tabaci</name>
    <dbReference type="NCBI Taxonomy" id="7038"/>
    <lineage>
        <taxon>Eukaryota</taxon>
        <taxon>Metazoa</taxon>
        <taxon>Ecdysozoa</taxon>
        <taxon>Arthropoda</taxon>
        <taxon>Hexapoda</taxon>
        <taxon>Insecta</taxon>
        <taxon>Pterygota</taxon>
        <taxon>Neoptera</taxon>
        <taxon>Paraneoptera</taxon>
        <taxon>Hemiptera</taxon>
        <taxon>Sternorrhyncha</taxon>
        <taxon>Aleyrodoidea</taxon>
        <taxon>Aleyrodidae</taxon>
        <taxon>Aleyrodinae</taxon>
        <taxon>Bemisia</taxon>
    </lineage>
</organism>
<keyword evidence="3" id="KW-0804">Transcription</keyword>
<dbReference type="Gene3D" id="2.60.40.720">
    <property type="match status" value="1"/>
</dbReference>
<dbReference type="Pfam" id="PF00853">
    <property type="entry name" value="Runt"/>
    <property type="match status" value="1"/>
</dbReference>
<evidence type="ECO:0000256" key="5">
    <source>
        <dbReference type="SAM" id="MobiDB-lite"/>
    </source>
</evidence>
<feature type="compositionally biased region" description="Basic and acidic residues" evidence="5">
    <location>
        <begin position="314"/>
        <end position="323"/>
    </location>
</feature>
<dbReference type="AlphaFoldDB" id="A0A451FV22"/>
<feature type="compositionally biased region" description="Polar residues" evidence="5">
    <location>
        <begin position="357"/>
        <end position="379"/>
    </location>
</feature>
<sequence>MHLPRDRSKSKAMNGDLLAGLHEALQEYHGELVQTGSPAILCSALPTHWRSNKSLPISFKVIALDDVADGTLVSIRAGNDENFCAELRNCTAVMKNQVAKFNDLRFVGRSGRGKSFSLNIVISSSPFQIASYNKAIKVTVDGPREPRSKSNFQYLPGQHPGFSPFSMLPSQWLDAAYMSYWPEYFRQPSSQQLCKLAALCPKGGAMTAGALTNPADMYMAPHGFLAGGGYPTSLLHFPSHPADLINRTTLPHHNLMLNKSPHELDKLSRPLLGHYPDLSKTSPRITELSVSPHDISQRHRSVSPKTAASVSDEDAVRSEEDRSQSPPGDQVKSAFQQVRALKKSRSPPPIPSGSPPANTTDTLLPSSTGKITSKTNHSKVSVWRPY</sequence>
<dbReference type="InterPro" id="IPR013524">
    <property type="entry name" value="Runt_dom"/>
</dbReference>
<dbReference type="GO" id="GO:0000978">
    <property type="term" value="F:RNA polymerase II cis-regulatory region sequence-specific DNA binding"/>
    <property type="evidence" value="ECO:0007669"/>
    <property type="project" value="TreeGrafter"/>
</dbReference>